<dbReference type="SUPFAM" id="SSF56784">
    <property type="entry name" value="HAD-like"/>
    <property type="match status" value="1"/>
</dbReference>
<comment type="caution">
    <text evidence="1">The sequence shown here is derived from an EMBL/GenBank/DDBJ whole genome shotgun (WGS) entry which is preliminary data.</text>
</comment>
<protein>
    <submittedName>
        <fullName evidence="1">Pseudouridine-5'-phosphatase</fullName>
    </submittedName>
</protein>
<dbReference type="InterPro" id="IPR036412">
    <property type="entry name" value="HAD-like_sf"/>
</dbReference>
<dbReference type="InterPro" id="IPR023214">
    <property type="entry name" value="HAD_sf"/>
</dbReference>
<accession>A0ABR2HZ03</accession>
<sequence>MSAWPYPIKAVIFDCDGTILDTTNIYFSANATVAGHPIPPDLKKQCNGRGEQEVSQFVVNYFKLPMTPQEFLNKRKVILDDTLQNCTVIPHVDKLIKKLKSMGLKIAVATSSNRKFHDKKT</sequence>
<dbReference type="InterPro" id="IPR041492">
    <property type="entry name" value="HAD_2"/>
</dbReference>
<proteinExistence type="predicted"/>
<gene>
    <name evidence="1" type="ORF">M9Y10_016978</name>
</gene>
<dbReference type="PANTHER" id="PTHR18901:SF38">
    <property type="entry name" value="PSEUDOURIDINE-5'-PHOSPHATASE"/>
    <property type="match status" value="1"/>
</dbReference>
<name>A0ABR2HZ03_9EUKA</name>
<dbReference type="Pfam" id="PF13419">
    <property type="entry name" value="HAD_2"/>
    <property type="match status" value="1"/>
</dbReference>
<dbReference type="EMBL" id="JAPFFF010000021">
    <property type="protein sequence ID" value="KAK8854416.1"/>
    <property type="molecule type" value="Genomic_DNA"/>
</dbReference>
<evidence type="ECO:0000313" key="1">
    <source>
        <dbReference type="EMBL" id="KAK8854416.1"/>
    </source>
</evidence>
<dbReference type="Gene3D" id="1.10.150.240">
    <property type="entry name" value="Putative phosphatase, domain 2"/>
    <property type="match status" value="1"/>
</dbReference>
<evidence type="ECO:0000313" key="2">
    <source>
        <dbReference type="Proteomes" id="UP001470230"/>
    </source>
</evidence>
<organism evidence="1 2">
    <name type="scientific">Tritrichomonas musculus</name>
    <dbReference type="NCBI Taxonomy" id="1915356"/>
    <lineage>
        <taxon>Eukaryota</taxon>
        <taxon>Metamonada</taxon>
        <taxon>Parabasalia</taxon>
        <taxon>Tritrichomonadida</taxon>
        <taxon>Tritrichomonadidae</taxon>
        <taxon>Tritrichomonas</taxon>
    </lineage>
</organism>
<reference evidence="1 2" key="1">
    <citation type="submission" date="2024-04" db="EMBL/GenBank/DDBJ databases">
        <title>Tritrichomonas musculus Genome.</title>
        <authorList>
            <person name="Alves-Ferreira E."/>
            <person name="Grigg M."/>
            <person name="Lorenzi H."/>
            <person name="Galac M."/>
        </authorList>
    </citation>
    <scope>NUCLEOTIDE SEQUENCE [LARGE SCALE GENOMIC DNA]</scope>
    <source>
        <strain evidence="1 2">EAF2021</strain>
    </source>
</reference>
<dbReference type="InterPro" id="IPR023198">
    <property type="entry name" value="PGP-like_dom2"/>
</dbReference>
<dbReference type="PANTHER" id="PTHR18901">
    <property type="entry name" value="2-DEOXYGLUCOSE-6-PHOSPHATE PHOSPHATASE 2"/>
    <property type="match status" value="1"/>
</dbReference>
<dbReference type="Proteomes" id="UP001470230">
    <property type="component" value="Unassembled WGS sequence"/>
</dbReference>
<keyword evidence="2" id="KW-1185">Reference proteome</keyword>
<dbReference type="Gene3D" id="3.40.50.1000">
    <property type="entry name" value="HAD superfamily/HAD-like"/>
    <property type="match status" value="1"/>
</dbReference>